<gene>
    <name evidence="1" type="ORF">EGI31_19075</name>
</gene>
<dbReference type="AlphaFoldDB" id="A0AAE3H6P6"/>
<evidence type="ECO:0008006" key="3">
    <source>
        <dbReference type="Google" id="ProtNLM"/>
    </source>
</evidence>
<name>A0AAE3H6P6_9BACT</name>
<comment type="caution">
    <text evidence="1">The sequence shown here is derived from an EMBL/GenBank/DDBJ whole genome shotgun (WGS) entry which is preliminary data.</text>
</comment>
<sequence>MKNYILIAIFLIFSCKKEQSILISECNIKNPEKELPWVFNEHYLKWEQHKGYYHHVYYGFLKKSDSQRLSRLGFFKERSPREIVIVVINGNKENYICDKGKYCFTILYECDGNLILEGFDDESLAQKLSNKYIFKVVKL</sequence>
<dbReference type="EMBL" id="RJUF01000180">
    <property type="protein sequence ID" value="MCP9765041.1"/>
    <property type="molecule type" value="Genomic_DNA"/>
</dbReference>
<protein>
    <recommendedName>
        <fullName evidence="3">Lipoprotein</fullName>
    </recommendedName>
</protein>
<evidence type="ECO:0000313" key="2">
    <source>
        <dbReference type="Proteomes" id="UP001204144"/>
    </source>
</evidence>
<keyword evidence="2" id="KW-1185">Reference proteome</keyword>
<proteinExistence type="predicted"/>
<reference evidence="1 2" key="1">
    <citation type="submission" date="2018-11" db="EMBL/GenBank/DDBJ databases">
        <title>Novel bacteria species description.</title>
        <authorList>
            <person name="Han J.-H."/>
        </authorList>
    </citation>
    <scope>NUCLEOTIDE SEQUENCE [LARGE SCALE GENOMIC DNA]</scope>
    <source>
        <strain evidence="1 2">KCTC23259</strain>
    </source>
</reference>
<dbReference type="PROSITE" id="PS51257">
    <property type="entry name" value="PROKAR_LIPOPROTEIN"/>
    <property type="match status" value="1"/>
</dbReference>
<evidence type="ECO:0000313" key="1">
    <source>
        <dbReference type="EMBL" id="MCP9765041.1"/>
    </source>
</evidence>
<organism evidence="1 2">
    <name type="scientific">Lacihabitans soyangensis</name>
    <dbReference type="NCBI Taxonomy" id="869394"/>
    <lineage>
        <taxon>Bacteria</taxon>
        <taxon>Pseudomonadati</taxon>
        <taxon>Bacteroidota</taxon>
        <taxon>Cytophagia</taxon>
        <taxon>Cytophagales</taxon>
        <taxon>Leadbetterellaceae</taxon>
        <taxon>Lacihabitans</taxon>
    </lineage>
</organism>
<accession>A0AAE3H6P6</accession>
<dbReference type="RefSeq" id="WP_255038726.1">
    <property type="nucleotide sequence ID" value="NZ_RJUF01000180.1"/>
</dbReference>
<dbReference type="Proteomes" id="UP001204144">
    <property type="component" value="Unassembled WGS sequence"/>
</dbReference>